<name>A0A8J6CI56_DIALT</name>
<keyword evidence="1" id="KW-0175">Coiled coil</keyword>
<evidence type="ECO:0000313" key="4">
    <source>
        <dbReference type="Proteomes" id="UP000751190"/>
    </source>
</evidence>
<proteinExistence type="predicted"/>
<feature type="region of interest" description="Disordered" evidence="2">
    <location>
        <begin position="113"/>
        <end position="148"/>
    </location>
</feature>
<keyword evidence="4" id="KW-1185">Reference proteome</keyword>
<organism evidence="3 4">
    <name type="scientific">Diacronema lutheri</name>
    <name type="common">Unicellular marine alga</name>
    <name type="synonym">Monochrysis lutheri</name>
    <dbReference type="NCBI Taxonomy" id="2081491"/>
    <lineage>
        <taxon>Eukaryota</taxon>
        <taxon>Haptista</taxon>
        <taxon>Haptophyta</taxon>
        <taxon>Pavlovophyceae</taxon>
        <taxon>Pavlovales</taxon>
        <taxon>Pavlovaceae</taxon>
        <taxon>Diacronema</taxon>
    </lineage>
</organism>
<evidence type="ECO:0000256" key="2">
    <source>
        <dbReference type="SAM" id="MobiDB-lite"/>
    </source>
</evidence>
<dbReference type="OrthoDB" id="10492855at2759"/>
<sequence length="148" mass="15883">MLDPNARRAERSEAVPPLQQLCIGVLVVAARRMSSTTVTLERSNAALLERKLELQIELAEVSQALEDLHVARRQIAEATRTFANDVRTSLDPPLDALVLARLAEVHPLVASSAPPARNLGGAAAPHGERGAVPSTSVTQDQHHHRSSA</sequence>
<dbReference type="Proteomes" id="UP000751190">
    <property type="component" value="Unassembled WGS sequence"/>
</dbReference>
<evidence type="ECO:0000313" key="3">
    <source>
        <dbReference type="EMBL" id="KAG8468458.1"/>
    </source>
</evidence>
<dbReference type="AlphaFoldDB" id="A0A8J6CI56"/>
<protein>
    <submittedName>
        <fullName evidence="3">Uncharacterized protein</fullName>
    </submittedName>
</protein>
<reference evidence="3" key="1">
    <citation type="submission" date="2021-05" db="EMBL/GenBank/DDBJ databases">
        <title>The genome of the haptophyte Pavlova lutheri (Diacronema luteri, Pavlovales) - a model for lipid biosynthesis in eukaryotic algae.</title>
        <authorList>
            <person name="Hulatt C.J."/>
            <person name="Posewitz M.C."/>
        </authorList>
    </citation>
    <scope>NUCLEOTIDE SEQUENCE</scope>
    <source>
        <strain evidence="3">NIVA-4/92</strain>
    </source>
</reference>
<evidence type="ECO:0000256" key="1">
    <source>
        <dbReference type="SAM" id="Coils"/>
    </source>
</evidence>
<accession>A0A8J6CI56</accession>
<dbReference type="EMBL" id="JAGTXO010000004">
    <property type="protein sequence ID" value="KAG8468458.1"/>
    <property type="molecule type" value="Genomic_DNA"/>
</dbReference>
<gene>
    <name evidence="3" type="ORF">KFE25_013541</name>
</gene>
<comment type="caution">
    <text evidence="3">The sequence shown here is derived from an EMBL/GenBank/DDBJ whole genome shotgun (WGS) entry which is preliminary data.</text>
</comment>
<feature type="coiled-coil region" evidence="1">
    <location>
        <begin position="44"/>
        <end position="81"/>
    </location>
</feature>